<proteinExistence type="inferred from homology"/>
<comment type="similarity">
    <text evidence="10">Belongs to the ABC transporter superfamily. Siderophore-Fe(3+) uptake transporter (SIUT) (TC 3.A.1.21) family.</text>
</comment>
<dbReference type="InterPro" id="IPR036640">
    <property type="entry name" value="ABC1_TM_sf"/>
</dbReference>
<feature type="transmembrane region" description="Helical" evidence="12">
    <location>
        <begin position="324"/>
        <end position="349"/>
    </location>
</feature>
<feature type="transmembrane region" description="Helical" evidence="12">
    <location>
        <begin position="361"/>
        <end position="382"/>
    </location>
</feature>
<dbReference type="InterPro" id="IPR039421">
    <property type="entry name" value="Type_1_exporter"/>
</dbReference>
<feature type="transmembrane region" description="Helical" evidence="12">
    <location>
        <begin position="216"/>
        <end position="235"/>
    </location>
</feature>
<dbReference type="InterPro" id="IPR017871">
    <property type="entry name" value="ABC_transporter-like_CS"/>
</dbReference>
<protein>
    <submittedName>
        <fullName evidence="15">Putative ABC transporter ATP-binding protein</fullName>
    </submittedName>
</protein>
<dbReference type="SUPFAM" id="SSF52540">
    <property type="entry name" value="P-loop containing nucleoside triphosphate hydrolases"/>
    <property type="match status" value="1"/>
</dbReference>
<dbReference type="PROSITE" id="PS50929">
    <property type="entry name" value="ABC_TM1F"/>
    <property type="match status" value="1"/>
</dbReference>
<evidence type="ECO:0000256" key="11">
    <source>
        <dbReference type="SAM" id="MobiDB-lite"/>
    </source>
</evidence>
<keyword evidence="4" id="KW-0997">Cell inner membrane</keyword>
<dbReference type="SMART" id="SM00382">
    <property type="entry name" value="AAA"/>
    <property type="match status" value="1"/>
</dbReference>
<comment type="caution">
    <text evidence="15">The sequence shown here is derived from an EMBL/GenBank/DDBJ whole genome shotgun (WGS) entry which is preliminary data.</text>
</comment>
<organism evidence="15 16">
    <name type="scientific">Streptomyces olivochromogenes</name>
    <dbReference type="NCBI Taxonomy" id="1963"/>
    <lineage>
        <taxon>Bacteria</taxon>
        <taxon>Bacillati</taxon>
        <taxon>Actinomycetota</taxon>
        <taxon>Actinomycetes</taxon>
        <taxon>Kitasatosporales</taxon>
        <taxon>Streptomycetaceae</taxon>
        <taxon>Streptomyces</taxon>
    </lineage>
</organism>
<dbReference type="InterPro" id="IPR003439">
    <property type="entry name" value="ABC_transporter-like_ATP-bd"/>
</dbReference>
<evidence type="ECO:0000256" key="3">
    <source>
        <dbReference type="ARBA" id="ARBA00022475"/>
    </source>
</evidence>
<dbReference type="InterPro" id="IPR003593">
    <property type="entry name" value="AAA+_ATPase"/>
</dbReference>
<feature type="compositionally biased region" description="Basic and acidic residues" evidence="11">
    <location>
        <begin position="55"/>
        <end position="68"/>
    </location>
</feature>
<accession>A0A250VNN1</accession>
<keyword evidence="8 12" id="KW-1133">Transmembrane helix</keyword>
<dbReference type="GO" id="GO:0016887">
    <property type="term" value="F:ATP hydrolysis activity"/>
    <property type="evidence" value="ECO:0007669"/>
    <property type="project" value="InterPro"/>
</dbReference>
<feature type="domain" description="ABC transporter" evidence="13">
    <location>
        <begin position="421"/>
        <end position="655"/>
    </location>
</feature>
<feature type="transmembrane region" description="Helical" evidence="12">
    <location>
        <begin position="142"/>
        <end position="162"/>
    </location>
</feature>
<evidence type="ECO:0000259" key="13">
    <source>
        <dbReference type="PROSITE" id="PS50893"/>
    </source>
</evidence>
<keyword evidence="3" id="KW-1003">Cell membrane</keyword>
<feature type="transmembrane region" description="Helical" evidence="12">
    <location>
        <begin position="241"/>
        <end position="260"/>
    </location>
</feature>
<evidence type="ECO:0000256" key="5">
    <source>
        <dbReference type="ARBA" id="ARBA00022692"/>
    </source>
</evidence>
<dbReference type="GO" id="GO:0015421">
    <property type="term" value="F:ABC-type oligopeptide transporter activity"/>
    <property type="evidence" value="ECO:0007669"/>
    <property type="project" value="TreeGrafter"/>
</dbReference>
<dbReference type="EMBL" id="BDQI01000021">
    <property type="protein sequence ID" value="GAX55775.1"/>
    <property type="molecule type" value="Genomic_DNA"/>
</dbReference>
<keyword evidence="5 12" id="KW-0812">Transmembrane</keyword>
<dbReference type="InterPro" id="IPR027417">
    <property type="entry name" value="P-loop_NTPase"/>
</dbReference>
<keyword evidence="6" id="KW-0547">Nucleotide-binding</keyword>
<dbReference type="PANTHER" id="PTHR43394">
    <property type="entry name" value="ATP-DEPENDENT PERMEASE MDL1, MITOCHONDRIAL"/>
    <property type="match status" value="1"/>
</dbReference>
<evidence type="ECO:0000256" key="4">
    <source>
        <dbReference type="ARBA" id="ARBA00022519"/>
    </source>
</evidence>
<feature type="domain" description="ABC transmembrane type-1" evidence="14">
    <location>
        <begin position="105"/>
        <end position="384"/>
    </location>
</feature>
<evidence type="ECO:0000256" key="12">
    <source>
        <dbReference type="SAM" id="Phobius"/>
    </source>
</evidence>
<keyword evidence="2" id="KW-0813">Transport</keyword>
<feature type="region of interest" description="Disordered" evidence="11">
    <location>
        <begin position="1"/>
        <end position="85"/>
    </location>
</feature>
<evidence type="ECO:0000256" key="6">
    <source>
        <dbReference type="ARBA" id="ARBA00022741"/>
    </source>
</evidence>
<feature type="transmembrane region" description="Helical" evidence="12">
    <location>
        <begin position="103"/>
        <end position="122"/>
    </location>
</feature>
<sequence length="680" mass="71140">MNDNGTSKHRPPTDGRRPDPAQGTAHVQDRGPTAPKTPGPGPWERHLAPSADTPSAERADVPSPERRPGTLTDATPKSEGAAPPPPTGSLVALVGYARPHWRVLLLSLVLTLLASVSGLVQPKFAQAILDRLDDGGSVVTPVALLAAFLVAGALLTGLNAWLQQRTSERVVREVRRGLVHRLIRLRVAELDRRAPGDLIARVTSDSTLLKSAATEGLIMTVNGVLTFAGALFMMATLDARLLGVTLLVLTMVGVVITVILPRIKAAVARSQASVGAVGAVLDRTLGAARTVKANGAEGRETRTAEDAVDEAYAAGLVGARYSALVTMVGGAAIQTAFLVVLGVGGTFVAHHSMSVSELIAFLLYVFFLASPVSQLVGGAAQLQQGLGAVGRIQEAGALPVEDDIDATEPAHTPAHAAPPAVELTGVEFTYPGRAPALRGVSFTVPGGTRTALVGLSGAGKTTLFSLLQRFYEPTAGTIRIGDQDIAALPRAEVRRRIAYVEQDSPVMAGTLRENLLYAAPSATREQLAEALAVTRLDGLLARLPQGLDTPVGPRGVTLSGGERQRLAIARALLRRPQVLLLDEATAQLDARNEQALGELVARTAGRCTVLLIAHRLSTVTDADQIVVLEHGDVRAVGTHHSLVDDDDLYRELAATQLLAAEPAEHRVSAASTGTSAVNAP</sequence>
<dbReference type="Pfam" id="PF00664">
    <property type="entry name" value="ABC_membrane"/>
    <property type="match status" value="1"/>
</dbReference>
<dbReference type="PROSITE" id="PS00211">
    <property type="entry name" value="ABC_TRANSPORTER_1"/>
    <property type="match status" value="1"/>
</dbReference>
<dbReference type="Gene3D" id="1.20.1560.10">
    <property type="entry name" value="ABC transporter type 1, transmembrane domain"/>
    <property type="match status" value="1"/>
</dbReference>
<dbReference type="STRING" id="1963.AQJ27_30525"/>
<evidence type="ECO:0000256" key="10">
    <source>
        <dbReference type="ARBA" id="ARBA00023455"/>
    </source>
</evidence>
<dbReference type="InterPro" id="IPR011527">
    <property type="entry name" value="ABC1_TM_dom"/>
</dbReference>
<dbReference type="SUPFAM" id="SSF90123">
    <property type="entry name" value="ABC transporter transmembrane region"/>
    <property type="match status" value="1"/>
</dbReference>
<evidence type="ECO:0000259" key="14">
    <source>
        <dbReference type="PROSITE" id="PS50929"/>
    </source>
</evidence>
<dbReference type="PANTHER" id="PTHR43394:SF1">
    <property type="entry name" value="ATP-BINDING CASSETTE SUB-FAMILY B MEMBER 10, MITOCHONDRIAL"/>
    <property type="match status" value="1"/>
</dbReference>
<evidence type="ECO:0000256" key="7">
    <source>
        <dbReference type="ARBA" id="ARBA00022840"/>
    </source>
</evidence>
<evidence type="ECO:0000256" key="8">
    <source>
        <dbReference type="ARBA" id="ARBA00022989"/>
    </source>
</evidence>
<dbReference type="Gene3D" id="3.40.50.300">
    <property type="entry name" value="P-loop containing nucleotide triphosphate hydrolases"/>
    <property type="match status" value="1"/>
</dbReference>
<dbReference type="GO" id="GO:0005886">
    <property type="term" value="C:plasma membrane"/>
    <property type="evidence" value="ECO:0007669"/>
    <property type="project" value="UniProtKB-SubCell"/>
</dbReference>
<name>A0A250VNN1_STROL</name>
<dbReference type="Proteomes" id="UP000217446">
    <property type="component" value="Unassembled WGS sequence"/>
</dbReference>
<gene>
    <name evidence="15" type="ORF">SO3561_07337</name>
</gene>
<evidence type="ECO:0000256" key="9">
    <source>
        <dbReference type="ARBA" id="ARBA00023136"/>
    </source>
</evidence>
<dbReference type="GO" id="GO:0005524">
    <property type="term" value="F:ATP binding"/>
    <property type="evidence" value="ECO:0007669"/>
    <property type="project" value="UniProtKB-KW"/>
</dbReference>
<dbReference type="FunFam" id="3.40.50.300:FF:000221">
    <property type="entry name" value="Multidrug ABC transporter ATP-binding protein"/>
    <property type="match status" value="1"/>
</dbReference>
<keyword evidence="16" id="KW-1185">Reference proteome</keyword>
<reference evidence="16" key="1">
    <citation type="submission" date="2017-05" db="EMBL/GenBank/DDBJ databases">
        <title>Streptomyces olivochromogenes NBRC 3561 whole genome shotgun sequence.</title>
        <authorList>
            <person name="Dohra H."/>
            <person name="Kodani S."/>
        </authorList>
    </citation>
    <scope>NUCLEOTIDE SEQUENCE [LARGE SCALE GENOMIC DNA]</scope>
    <source>
        <strain evidence="16">NBRC 3561</strain>
    </source>
</reference>
<dbReference type="Pfam" id="PF00005">
    <property type="entry name" value="ABC_tran"/>
    <property type="match status" value="1"/>
</dbReference>
<keyword evidence="7 15" id="KW-0067">ATP-binding</keyword>
<evidence type="ECO:0000313" key="15">
    <source>
        <dbReference type="EMBL" id="GAX55775.1"/>
    </source>
</evidence>
<dbReference type="AlphaFoldDB" id="A0A250VNN1"/>
<dbReference type="CDD" id="cd18551">
    <property type="entry name" value="ABC_6TM_LmrA_like"/>
    <property type="match status" value="1"/>
</dbReference>
<comment type="subcellular location">
    <subcellularLocation>
        <location evidence="1">Cell inner membrane</location>
        <topology evidence="1">Multi-pass membrane protein</topology>
    </subcellularLocation>
</comment>
<keyword evidence="9 12" id="KW-0472">Membrane</keyword>
<evidence type="ECO:0000313" key="16">
    <source>
        <dbReference type="Proteomes" id="UP000217446"/>
    </source>
</evidence>
<evidence type="ECO:0000256" key="1">
    <source>
        <dbReference type="ARBA" id="ARBA00004429"/>
    </source>
</evidence>
<evidence type="ECO:0000256" key="2">
    <source>
        <dbReference type="ARBA" id="ARBA00022448"/>
    </source>
</evidence>
<dbReference type="PROSITE" id="PS50893">
    <property type="entry name" value="ABC_TRANSPORTER_2"/>
    <property type="match status" value="1"/>
</dbReference>